<keyword evidence="3" id="KW-1185">Reference proteome</keyword>
<dbReference type="Proteomes" id="UP000011602">
    <property type="component" value="Unassembled WGS sequence"/>
</dbReference>
<reference evidence="2 3" key="1">
    <citation type="journal article" date="2014" name="PLoS Genet.">
        <title>Phylogenetically driven sequencing of extremely halophilic archaea reveals strategies for static and dynamic osmo-response.</title>
        <authorList>
            <person name="Becker E.A."/>
            <person name="Seitzer P.M."/>
            <person name="Tritt A."/>
            <person name="Larsen D."/>
            <person name="Krusor M."/>
            <person name="Yao A.I."/>
            <person name="Wu D."/>
            <person name="Madern D."/>
            <person name="Eisen J.A."/>
            <person name="Darling A.E."/>
            <person name="Facciotti M.T."/>
        </authorList>
    </citation>
    <scope>NUCLEOTIDE SEQUENCE [LARGE SCALE GENOMIC DNA]</scope>
    <source>
        <strain evidence="2 3">JCM 12255</strain>
    </source>
</reference>
<proteinExistence type="predicted"/>
<dbReference type="RefSeq" id="WP_007259730.1">
    <property type="nucleotide sequence ID" value="NZ_AOHZ01000055.1"/>
</dbReference>
<gene>
    <name evidence="2" type="ORF">C493_12259</name>
</gene>
<dbReference type="EMBL" id="AOHZ01000055">
    <property type="protein sequence ID" value="ELY54743.1"/>
    <property type="molecule type" value="Genomic_DNA"/>
</dbReference>
<accession>L9X2C8</accession>
<keyword evidence="1" id="KW-0472">Membrane</keyword>
<keyword evidence="1" id="KW-1133">Transmembrane helix</keyword>
<organism evidence="2 3">
    <name type="scientific">Natronolimnohabitans innermongolicus JCM 12255</name>
    <dbReference type="NCBI Taxonomy" id="1227499"/>
    <lineage>
        <taxon>Archaea</taxon>
        <taxon>Methanobacteriati</taxon>
        <taxon>Methanobacteriota</taxon>
        <taxon>Stenosarchaea group</taxon>
        <taxon>Halobacteria</taxon>
        <taxon>Halobacteriales</taxon>
        <taxon>Natrialbaceae</taxon>
        <taxon>Natronolimnohabitans</taxon>
    </lineage>
</organism>
<dbReference type="AlphaFoldDB" id="L9X2C8"/>
<evidence type="ECO:0000313" key="3">
    <source>
        <dbReference type="Proteomes" id="UP000011602"/>
    </source>
</evidence>
<protein>
    <recommendedName>
        <fullName evidence="4">C2H2-type domain-containing protein</fullName>
    </recommendedName>
</protein>
<sequence length="211" mass="22804">MTTHCPYCGDRVPDESYEDHLRRTHTDELTRIDARRVGTLADEPTRRRPVIVVGIGVIVVVFALGYGVLFFGDDTATSSAAVQPDPTSQIHEHGTISVQYDGAAVEFNDPQFIEADDCFHFHAADDAAVWHAHCEDVTIEYALETLGMELTAERFVIDDAAYAEADGDEISVTVDGDAVDPQTYVLEGVESVADARGGSGDDIEVVVESGG</sequence>
<evidence type="ECO:0000256" key="1">
    <source>
        <dbReference type="SAM" id="Phobius"/>
    </source>
</evidence>
<name>L9X2C8_9EURY</name>
<keyword evidence="1" id="KW-0812">Transmembrane</keyword>
<comment type="caution">
    <text evidence="2">The sequence shown here is derived from an EMBL/GenBank/DDBJ whole genome shotgun (WGS) entry which is preliminary data.</text>
</comment>
<feature type="transmembrane region" description="Helical" evidence="1">
    <location>
        <begin position="50"/>
        <end position="71"/>
    </location>
</feature>
<evidence type="ECO:0008006" key="4">
    <source>
        <dbReference type="Google" id="ProtNLM"/>
    </source>
</evidence>
<evidence type="ECO:0000313" key="2">
    <source>
        <dbReference type="EMBL" id="ELY54743.1"/>
    </source>
</evidence>
<dbReference type="OrthoDB" id="2572at2157"/>
<dbReference type="eggNOG" id="arCOG09101">
    <property type="taxonomic scope" value="Archaea"/>
</dbReference>